<feature type="region of interest" description="Disordered" evidence="1">
    <location>
        <begin position="474"/>
        <end position="519"/>
    </location>
</feature>
<keyword evidence="3" id="KW-1185">Reference proteome</keyword>
<feature type="region of interest" description="Disordered" evidence="1">
    <location>
        <begin position="599"/>
        <end position="630"/>
    </location>
</feature>
<feature type="region of interest" description="Disordered" evidence="1">
    <location>
        <begin position="1"/>
        <end position="61"/>
    </location>
</feature>
<feature type="compositionally biased region" description="Basic and acidic residues" evidence="1">
    <location>
        <begin position="129"/>
        <end position="140"/>
    </location>
</feature>
<feature type="compositionally biased region" description="Polar residues" evidence="1">
    <location>
        <begin position="599"/>
        <end position="616"/>
    </location>
</feature>
<feature type="compositionally biased region" description="Polar residues" evidence="1">
    <location>
        <begin position="503"/>
        <end position="517"/>
    </location>
</feature>
<evidence type="ECO:0000313" key="3">
    <source>
        <dbReference type="Proteomes" id="UP001280581"/>
    </source>
</evidence>
<feature type="compositionally biased region" description="Basic and acidic residues" evidence="1">
    <location>
        <begin position="486"/>
        <end position="502"/>
    </location>
</feature>
<feature type="region of interest" description="Disordered" evidence="1">
    <location>
        <begin position="388"/>
        <end position="461"/>
    </location>
</feature>
<evidence type="ECO:0000313" key="2">
    <source>
        <dbReference type="EMBL" id="KAK3216887.1"/>
    </source>
</evidence>
<dbReference type="SUPFAM" id="SSF47095">
    <property type="entry name" value="HMG-box"/>
    <property type="match status" value="1"/>
</dbReference>
<evidence type="ECO:0000256" key="1">
    <source>
        <dbReference type="SAM" id="MobiDB-lite"/>
    </source>
</evidence>
<dbReference type="EMBL" id="WVTA01000001">
    <property type="protein sequence ID" value="KAK3216887.1"/>
    <property type="molecule type" value="Genomic_DNA"/>
</dbReference>
<reference evidence="2 3" key="1">
    <citation type="submission" date="2021-02" db="EMBL/GenBank/DDBJ databases">
        <title>Genome assembly of Pseudopithomyces chartarum.</title>
        <authorList>
            <person name="Jauregui R."/>
            <person name="Singh J."/>
            <person name="Voisey C."/>
        </authorList>
    </citation>
    <scope>NUCLEOTIDE SEQUENCE [LARGE SCALE GENOMIC DNA]</scope>
    <source>
        <strain evidence="2 3">AGR01</strain>
    </source>
</reference>
<dbReference type="Proteomes" id="UP001280581">
    <property type="component" value="Unassembled WGS sequence"/>
</dbReference>
<feature type="region of interest" description="Disordered" evidence="1">
    <location>
        <begin position="115"/>
        <end position="143"/>
    </location>
</feature>
<feature type="compositionally biased region" description="Basic and acidic residues" evidence="1">
    <location>
        <begin position="40"/>
        <end position="52"/>
    </location>
</feature>
<dbReference type="AlphaFoldDB" id="A0AAN6M942"/>
<feature type="region of interest" description="Disordered" evidence="1">
    <location>
        <begin position="255"/>
        <end position="323"/>
    </location>
</feature>
<dbReference type="InterPro" id="IPR036910">
    <property type="entry name" value="HMG_box_dom_sf"/>
</dbReference>
<comment type="caution">
    <text evidence="2">The sequence shown here is derived from an EMBL/GenBank/DDBJ whole genome shotgun (WGS) entry which is preliminary data.</text>
</comment>
<protein>
    <submittedName>
        <fullName evidence="2">Uncharacterized protein</fullName>
    </submittedName>
</protein>
<name>A0AAN6M942_9PLEO</name>
<accession>A0AAN6M942</accession>
<feature type="compositionally biased region" description="Polar residues" evidence="1">
    <location>
        <begin position="301"/>
        <end position="323"/>
    </location>
</feature>
<feature type="compositionally biased region" description="Acidic residues" evidence="1">
    <location>
        <begin position="655"/>
        <end position="685"/>
    </location>
</feature>
<proteinExistence type="predicted"/>
<organism evidence="2 3">
    <name type="scientific">Pseudopithomyces chartarum</name>
    <dbReference type="NCBI Taxonomy" id="1892770"/>
    <lineage>
        <taxon>Eukaryota</taxon>
        <taxon>Fungi</taxon>
        <taxon>Dikarya</taxon>
        <taxon>Ascomycota</taxon>
        <taxon>Pezizomycotina</taxon>
        <taxon>Dothideomycetes</taxon>
        <taxon>Pleosporomycetidae</taxon>
        <taxon>Pleosporales</taxon>
        <taxon>Massarineae</taxon>
        <taxon>Didymosphaeriaceae</taxon>
        <taxon>Pseudopithomyces</taxon>
    </lineage>
</organism>
<gene>
    <name evidence="2" type="ORF">GRF29_1g1279686</name>
</gene>
<sequence>MVPTAGADASERWGTEQGVNAGPEDAVSGNRGSAALGQRLSDHGEDATRNDTARGLVEEDTVEMGVAEPYFPGEPIDETKYWYRTYTAPGCVAYERIPKKKKTVEDLMNEIKEINRELRAKYPPSSTGEEQKQGKGRGEGGKSQFDIWRGMMFRHLKIEYHYRKYSGVKVRPNLKWASNIWKHITSHEREPFKQLSEEDKIKATIQKRAGMDFDKNLGLRFAYLVERVAKELPLGKAAMESEKYKPATISLKRTGNLARKQAGGEDNPGSEDLKADGAAQKGDVPPKSTQLLTPRARSKVQMASLSSPSQLSPTMATSPSDLVSTNSRLQNHTAFVSHRLQPKVDAAPTMHGPVAASVKGKSTFPTTSYPEVPCVPAATPDDQSYIYPMLRPAKRPPHTLSDQQNEPPQKRYRSSPHSDHLTSTTAPVATNDYRAAISSPGFPDATSNKPSGYTVPNRPLSTHKFHADMSAQDNMAGASHAPGDNKNNKDDKNKNGKGDENSKSPTGSKNPRAPSSKSYRRILPKPASEQHHKQPQVFTHSLANHAVFHVALYTPRPPKTNRPNRCLTHGPRSSLLLPHLNVAAQLTSYLPLGGRFTPLPTSAPQNSASPATTSRYGTRGGDQECYNEPDPHRDILRKFFRPNGGFVLRLGSHEDGDDEEDEDYEDDGEDEDEDYEDDNDVDDFL</sequence>
<feature type="region of interest" description="Disordered" evidence="1">
    <location>
        <begin position="647"/>
        <end position="685"/>
    </location>
</feature>